<dbReference type="RefSeq" id="WP_084197776.1">
    <property type="nucleotide sequence ID" value="NZ_BMYL01000004.1"/>
</dbReference>
<dbReference type="SUPFAM" id="SSF75169">
    <property type="entry name" value="DsrEFH-like"/>
    <property type="match status" value="1"/>
</dbReference>
<accession>A0AAP8MBR7</accession>
<dbReference type="Gene3D" id="3.40.1260.10">
    <property type="entry name" value="DsrEFH-like"/>
    <property type="match status" value="1"/>
</dbReference>
<gene>
    <name evidence="2" type="ORF">C0029_15220</name>
</gene>
<dbReference type="EMBL" id="PKUR01000004">
    <property type="protein sequence ID" value="PLW84897.1"/>
    <property type="molecule type" value="Genomic_DNA"/>
</dbReference>
<organism evidence="2 3">
    <name type="scientific">Halioglobus japonicus</name>
    <dbReference type="NCBI Taxonomy" id="930805"/>
    <lineage>
        <taxon>Bacteria</taxon>
        <taxon>Pseudomonadati</taxon>
        <taxon>Pseudomonadota</taxon>
        <taxon>Gammaproteobacteria</taxon>
        <taxon>Cellvibrionales</taxon>
        <taxon>Halieaceae</taxon>
        <taxon>Halioglobus</taxon>
    </lineage>
</organism>
<dbReference type="Proteomes" id="UP000235162">
    <property type="component" value="Unassembled WGS sequence"/>
</dbReference>
<keyword evidence="1" id="KW-0732">Signal</keyword>
<protein>
    <recommendedName>
        <fullName evidence="4">Acyl-CoA transferase</fullName>
    </recommendedName>
</protein>
<evidence type="ECO:0000256" key="1">
    <source>
        <dbReference type="SAM" id="SignalP"/>
    </source>
</evidence>
<name>A0AAP8MBR7_9GAMM</name>
<comment type="caution">
    <text evidence="2">The sequence shown here is derived from an EMBL/GenBank/DDBJ whole genome shotgun (WGS) entry which is preliminary data.</text>
</comment>
<sequence>MNHARQCLFVLLGFFLAVQSLAQGGSDEAVRYVAEIELQTEADLGEILGRADSLFAAGELTQEQGAPLTIVLHGPVLRSLLRDNYLQSKAVVDQAASLSALGIVEFKACRSWMGKNGVDETGLQPFVETVFYGAGEVQRLIREQGYLVF</sequence>
<dbReference type="KEGG" id="hja:BST95_00950"/>
<evidence type="ECO:0008006" key="4">
    <source>
        <dbReference type="Google" id="ProtNLM"/>
    </source>
</evidence>
<proteinExistence type="predicted"/>
<dbReference type="AlphaFoldDB" id="A0AAP8MBR7"/>
<feature type="signal peptide" evidence="1">
    <location>
        <begin position="1"/>
        <end position="22"/>
    </location>
</feature>
<evidence type="ECO:0000313" key="3">
    <source>
        <dbReference type="Proteomes" id="UP000235162"/>
    </source>
</evidence>
<feature type="chain" id="PRO_5042931240" description="Acyl-CoA transferase" evidence="1">
    <location>
        <begin position="23"/>
        <end position="149"/>
    </location>
</feature>
<reference evidence="2 3" key="1">
    <citation type="submission" date="2018-01" db="EMBL/GenBank/DDBJ databases">
        <title>The draft genome sequence of Halioglobus japonicus S1-36.</title>
        <authorList>
            <person name="Du Z.-J."/>
            <person name="Shi M.-J."/>
        </authorList>
    </citation>
    <scope>NUCLEOTIDE SEQUENCE [LARGE SCALE GENOMIC DNA]</scope>
    <source>
        <strain evidence="2 3">S1-36</strain>
    </source>
</reference>
<evidence type="ECO:0000313" key="2">
    <source>
        <dbReference type="EMBL" id="PLW84897.1"/>
    </source>
</evidence>
<dbReference type="InterPro" id="IPR027396">
    <property type="entry name" value="DsrEFH-like"/>
</dbReference>
<keyword evidence="3" id="KW-1185">Reference proteome</keyword>